<keyword evidence="1" id="KW-0040">ANK repeat</keyword>
<dbReference type="Pfam" id="PF00023">
    <property type="entry name" value="Ank"/>
    <property type="match status" value="1"/>
</dbReference>
<evidence type="ECO:0000313" key="4">
    <source>
        <dbReference type="Proteomes" id="UP001054857"/>
    </source>
</evidence>
<dbReference type="PROSITE" id="PS50297">
    <property type="entry name" value="ANK_REP_REGION"/>
    <property type="match status" value="1"/>
</dbReference>
<evidence type="ECO:0000256" key="2">
    <source>
        <dbReference type="SAM" id="MobiDB-lite"/>
    </source>
</evidence>
<dbReference type="PROSITE" id="PS50088">
    <property type="entry name" value="ANK_REPEAT"/>
    <property type="match status" value="1"/>
</dbReference>
<dbReference type="Proteomes" id="UP001054857">
    <property type="component" value="Unassembled WGS sequence"/>
</dbReference>
<feature type="region of interest" description="Disordered" evidence="2">
    <location>
        <begin position="171"/>
        <end position="209"/>
    </location>
</feature>
<dbReference type="Gene3D" id="1.25.40.20">
    <property type="entry name" value="Ankyrin repeat-containing domain"/>
    <property type="match status" value="1"/>
</dbReference>
<feature type="compositionally biased region" description="Basic and acidic residues" evidence="2">
    <location>
        <begin position="200"/>
        <end position="209"/>
    </location>
</feature>
<feature type="repeat" description="ANK" evidence="1">
    <location>
        <begin position="145"/>
        <end position="177"/>
    </location>
</feature>
<accession>A0AAD3DK99</accession>
<feature type="region of interest" description="Disordered" evidence="2">
    <location>
        <begin position="13"/>
        <end position="36"/>
    </location>
</feature>
<dbReference type="InterPro" id="IPR036770">
    <property type="entry name" value="Ankyrin_rpt-contain_sf"/>
</dbReference>
<keyword evidence="4" id="KW-1185">Reference proteome</keyword>
<organism evidence="3 4">
    <name type="scientific">Astrephomene gubernaculifera</name>
    <dbReference type="NCBI Taxonomy" id="47775"/>
    <lineage>
        <taxon>Eukaryota</taxon>
        <taxon>Viridiplantae</taxon>
        <taxon>Chlorophyta</taxon>
        <taxon>core chlorophytes</taxon>
        <taxon>Chlorophyceae</taxon>
        <taxon>CS clade</taxon>
        <taxon>Chlamydomonadales</taxon>
        <taxon>Astrephomenaceae</taxon>
        <taxon>Astrephomene</taxon>
    </lineage>
</organism>
<dbReference type="EMBL" id="BMAR01000005">
    <property type="protein sequence ID" value="GFR43440.1"/>
    <property type="molecule type" value="Genomic_DNA"/>
</dbReference>
<evidence type="ECO:0000256" key="1">
    <source>
        <dbReference type="PROSITE-ProRule" id="PRU00023"/>
    </source>
</evidence>
<gene>
    <name evidence="3" type="ORF">Agub_g4522</name>
</gene>
<dbReference type="AlphaFoldDB" id="A0AAD3DK99"/>
<name>A0AAD3DK99_9CHLO</name>
<reference evidence="3 4" key="1">
    <citation type="journal article" date="2021" name="Sci. Rep.">
        <title>Genome sequencing of the multicellular alga Astrephomene provides insights into convergent evolution of germ-soma differentiation.</title>
        <authorList>
            <person name="Yamashita S."/>
            <person name="Yamamoto K."/>
            <person name="Matsuzaki R."/>
            <person name="Suzuki S."/>
            <person name="Yamaguchi H."/>
            <person name="Hirooka S."/>
            <person name="Minakuchi Y."/>
            <person name="Miyagishima S."/>
            <person name="Kawachi M."/>
            <person name="Toyoda A."/>
            <person name="Nozaki H."/>
        </authorList>
    </citation>
    <scope>NUCLEOTIDE SEQUENCE [LARGE SCALE GENOMIC DNA]</scope>
    <source>
        <strain evidence="3 4">NIES-4017</strain>
    </source>
</reference>
<proteinExistence type="predicted"/>
<feature type="non-terminal residue" evidence="3">
    <location>
        <position position="1"/>
    </location>
</feature>
<protein>
    <submittedName>
        <fullName evidence="3">Uncharacterized protein</fullName>
    </submittedName>
</protein>
<comment type="caution">
    <text evidence="3">The sequence shown here is derived from an EMBL/GenBank/DDBJ whole genome shotgun (WGS) entry which is preliminary data.</text>
</comment>
<dbReference type="InterPro" id="IPR002110">
    <property type="entry name" value="Ankyrin_rpt"/>
</dbReference>
<sequence length="209" mass="21303">MFAACKAAFSGLGQAGGSSRLSSGSGPGSSSSGPCPTDKQLEAFAKALTEPDPDQISSLVSQCRQLLLLPLKCHPARSTAWHLAAAAPPASCREGAAGAGAGLLRLLLRLYRQQGQEEAGGGIMGVAVVGPPGGLAEVLSMTNKRGHTCLHTAAARGNAEAVRLILQQYDNNPSTNRSSSISSSSPCRTATTTPIAAELLRPDKVGRTA</sequence>
<evidence type="ECO:0000313" key="3">
    <source>
        <dbReference type="EMBL" id="GFR43440.1"/>
    </source>
</evidence>
<feature type="compositionally biased region" description="Low complexity" evidence="2">
    <location>
        <begin position="17"/>
        <end position="33"/>
    </location>
</feature>
<dbReference type="SUPFAM" id="SSF48403">
    <property type="entry name" value="Ankyrin repeat"/>
    <property type="match status" value="1"/>
</dbReference>